<dbReference type="AlphaFoldDB" id="A0AA40ERI8"/>
<protein>
    <submittedName>
        <fullName evidence="2">Uncharacterized protein</fullName>
    </submittedName>
</protein>
<keyword evidence="3" id="KW-1185">Reference proteome</keyword>
<accession>A0AA40ERI8</accession>
<feature type="compositionally biased region" description="Pro residues" evidence="1">
    <location>
        <begin position="113"/>
        <end position="129"/>
    </location>
</feature>
<reference evidence="2" key="1">
    <citation type="submission" date="2023-06" db="EMBL/GenBank/DDBJ databases">
        <title>Genome-scale phylogeny and comparative genomics of the fungal order Sordariales.</title>
        <authorList>
            <consortium name="Lawrence Berkeley National Laboratory"/>
            <person name="Hensen N."/>
            <person name="Bonometti L."/>
            <person name="Westerberg I."/>
            <person name="Brannstrom I.O."/>
            <person name="Guillou S."/>
            <person name="Cros-Aarteil S."/>
            <person name="Calhoun S."/>
            <person name="Haridas S."/>
            <person name="Kuo A."/>
            <person name="Mondo S."/>
            <person name="Pangilinan J."/>
            <person name="Riley R."/>
            <person name="LaButti K."/>
            <person name="Andreopoulos B."/>
            <person name="Lipzen A."/>
            <person name="Chen C."/>
            <person name="Yanf M."/>
            <person name="Daum C."/>
            <person name="Ng V."/>
            <person name="Clum A."/>
            <person name="Steindorff A."/>
            <person name="Ohm R."/>
            <person name="Martin F."/>
            <person name="Silar P."/>
            <person name="Natvig D."/>
            <person name="Lalanne C."/>
            <person name="Gautier V."/>
            <person name="Ament-velasquez S.L."/>
            <person name="Kruys A."/>
            <person name="Hutchinson M.I."/>
            <person name="Powell A.J."/>
            <person name="Barry K."/>
            <person name="Miller A.N."/>
            <person name="Grigoriev I.V."/>
            <person name="Debuchy R."/>
            <person name="Gladieux P."/>
            <person name="Thoren M.H."/>
            <person name="Johannesson H."/>
        </authorList>
    </citation>
    <scope>NUCLEOTIDE SEQUENCE</scope>
    <source>
        <strain evidence="2">SMH3187-1</strain>
    </source>
</reference>
<dbReference type="Proteomes" id="UP001172155">
    <property type="component" value="Unassembled WGS sequence"/>
</dbReference>
<evidence type="ECO:0000313" key="3">
    <source>
        <dbReference type="Proteomes" id="UP001172155"/>
    </source>
</evidence>
<gene>
    <name evidence="2" type="ORF">B0T18DRAFT_198054</name>
</gene>
<proteinExistence type="predicted"/>
<dbReference type="EMBL" id="JAUKUD010000005">
    <property type="protein sequence ID" value="KAK0744171.1"/>
    <property type="molecule type" value="Genomic_DNA"/>
</dbReference>
<organism evidence="2 3">
    <name type="scientific">Schizothecium vesticola</name>
    <dbReference type="NCBI Taxonomy" id="314040"/>
    <lineage>
        <taxon>Eukaryota</taxon>
        <taxon>Fungi</taxon>
        <taxon>Dikarya</taxon>
        <taxon>Ascomycota</taxon>
        <taxon>Pezizomycotina</taxon>
        <taxon>Sordariomycetes</taxon>
        <taxon>Sordariomycetidae</taxon>
        <taxon>Sordariales</taxon>
        <taxon>Schizotheciaceae</taxon>
        <taxon>Schizothecium</taxon>
    </lineage>
</organism>
<feature type="compositionally biased region" description="Pro residues" evidence="1">
    <location>
        <begin position="49"/>
        <end position="63"/>
    </location>
</feature>
<sequence length="207" mass="22295">MTHHGTRAPGPLFAIQTGHLPSERHTSMGQSPCPTHHHHQSHCSHNPHQLPPSPPSHYPPPPKTVKAVLSTNPSPSHPHPRIQDNMSPPKHTIRASRQAKRALFTPPSLHPGTRPPKPLPQPQPVPAPNPHITAVIPLPVHGSRDTRREIPRQPRHRGSVRGSGGPMPALPASDFPSSVSGFSSVSSSVSSSLRFRVSPGLTGFVPR</sequence>
<name>A0AA40ERI8_9PEZI</name>
<feature type="compositionally biased region" description="Basic and acidic residues" evidence="1">
    <location>
        <begin position="142"/>
        <end position="152"/>
    </location>
</feature>
<feature type="compositionally biased region" description="Low complexity" evidence="1">
    <location>
        <begin position="177"/>
        <end position="198"/>
    </location>
</feature>
<evidence type="ECO:0000256" key="1">
    <source>
        <dbReference type="SAM" id="MobiDB-lite"/>
    </source>
</evidence>
<comment type="caution">
    <text evidence="2">The sequence shown here is derived from an EMBL/GenBank/DDBJ whole genome shotgun (WGS) entry which is preliminary data.</text>
</comment>
<feature type="compositionally biased region" description="Basic residues" evidence="1">
    <location>
        <begin position="91"/>
        <end position="100"/>
    </location>
</feature>
<feature type="region of interest" description="Disordered" evidence="1">
    <location>
        <begin position="22"/>
        <end position="207"/>
    </location>
</feature>
<evidence type="ECO:0000313" key="2">
    <source>
        <dbReference type="EMBL" id="KAK0744171.1"/>
    </source>
</evidence>